<keyword evidence="2" id="KW-1133">Transmembrane helix</keyword>
<dbReference type="RefSeq" id="XP_041676944.1">
    <property type="nucleotide sequence ID" value="XM_041820811.1"/>
</dbReference>
<evidence type="ECO:0000313" key="3">
    <source>
        <dbReference type="EMBL" id="CVK84653.1"/>
    </source>
</evidence>
<feature type="compositionally biased region" description="Basic and acidic residues" evidence="1">
    <location>
        <begin position="98"/>
        <end position="112"/>
    </location>
</feature>
<accession>A0A1L7SJP4</accession>
<dbReference type="EMBL" id="FCQH01000001">
    <property type="protein sequence ID" value="CVK84653.1"/>
    <property type="molecule type" value="Genomic_DNA"/>
</dbReference>
<feature type="transmembrane region" description="Helical" evidence="2">
    <location>
        <begin position="122"/>
        <end position="140"/>
    </location>
</feature>
<keyword evidence="2" id="KW-0472">Membrane</keyword>
<gene>
    <name evidence="3" type="ORF">FMAN_01603</name>
</gene>
<proteinExistence type="predicted"/>
<dbReference type="GeneID" id="65080875"/>
<evidence type="ECO:0000256" key="2">
    <source>
        <dbReference type="SAM" id="Phobius"/>
    </source>
</evidence>
<keyword evidence="4" id="KW-1185">Reference proteome</keyword>
<evidence type="ECO:0000313" key="4">
    <source>
        <dbReference type="Proteomes" id="UP000184255"/>
    </source>
</evidence>
<evidence type="ECO:0000256" key="1">
    <source>
        <dbReference type="SAM" id="MobiDB-lite"/>
    </source>
</evidence>
<comment type="caution">
    <text evidence="3">The sequence shown here is derived from an EMBL/GenBank/DDBJ whole genome shotgun (WGS) entry which is preliminary data.</text>
</comment>
<reference evidence="4" key="1">
    <citation type="journal article" date="2016" name="Genome Biol. Evol.">
        <title>Comparative 'omics' of the Fusarium fujikuroi species complex highlights differences in genetic potential and metabolite synthesis.</title>
        <authorList>
            <person name="Niehaus E.-M."/>
            <person name="Muensterkoetter M."/>
            <person name="Proctor R.H."/>
            <person name="Brown D.W."/>
            <person name="Sharon A."/>
            <person name="Idan Y."/>
            <person name="Oren-Young L."/>
            <person name="Sieber C.M."/>
            <person name="Novak O."/>
            <person name="Pencik A."/>
            <person name="Tarkowska D."/>
            <person name="Hromadova K."/>
            <person name="Freeman S."/>
            <person name="Maymon M."/>
            <person name="Elazar M."/>
            <person name="Youssef S.A."/>
            <person name="El-Shabrawy E.S.M."/>
            <person name="Shalaby A.B.A."/>
            <person name="Houterman P."/>
            <person name="Brock N.L."/>
            <person name="Burkhardt I."/>
            <person name="Tsavkelova E.A."/>
            <person name="Dickschat J.S."/>
            <person name="Galuszka P."/>
            <person name="Gueldener U."/>
            <person name="Tudzynski B."/>
        </authorList>
    </citation>
    <scope>NUCLEOTIDE SEQUENCE [LARGE SCALE GENOMIC DNA]</scope>
    <source>
        <strain evidence="4">MRC7560</strain>
    </source>
</reference>
<feature type="transmembrane region" description="Helical" evidence="2">
    <location>
        <begin position="152"/>
        <end position="174"/>
    </location>
</feature>
<sequence length="222" mass="25123">MALLKHFHLRECETGGNASRKYFKADRQVERFLADPIIDPETTLYGELQQGLRGDISTLRSLRAIEALCTQMMDISVHLEQLSESYNKVDGGSDDDSGDNRRNNDNAGRDEGTSGNSKIQRITAASFALSILNLVAQIYAGKPEKDGDSSASGYIALVVILNVLFFLGILWYLRSYVTRYVRLMWHFLSLTRQRIWQWFVIMVGFVKMIRRMAYGLVVASAI</sequence>
<feature type="region of interest" description="Disordered" evidence="1">
    <location>
        <begin position="86"/>
        <end position="117"/>
    </location>
</feature>
<dbReference type="VEuPathDB" id="FungiDB:FMAN_01603"/>
<protein>
    <submittedName>
        <fullName evidence="3">Uncharacterized protein</fullName>
    </submittedName>
</protein>
<dbReference type="Proteomes" id="UP000184255">
    <property type="component" value="Unassembled WGS sequence"/>
</dbReference>
<dbReference type="AlphaFoldDB" id="A0A1L7SJP4"/>
<organism evidence="3 4">
    <name type="scientific">Fusarium mangiferae</name>
    <name type="common">Mango malformation disease fungus</name>
    <dbReference type="NCBI Taxonomy" id="192010"/>
    <lineage>
        <taxon>Eukaryota</taxon>
        <taxon>Fungi</taxon>
        <taxon>Dikarya</taxon>
        <taxon>Ascomycota</taxon>
        <taxon>Pezizomycotina</taxon>
        <taxon>Sordariomycetes</taxon>
        <taxon>Hypocreomycetidae</taxon>
        <taxon>Hypocreales</taxon>
        <taxon>Nectriaceae</taxon>
        <taxon>Fusarium</taxon>
        <taxon>Fusarium fujikuroi species complex</taxon>
    </lineage>
</organism>
<name>A0A1L7SJP4_FUSMA</name>
<feature type="transmembrane region" description="Helical" evidence="2">
    <location>
        <begin position="195"/>
        <end position="213"/>
    </location>
</feature>
<keyword evidence="2" id="KW-0812">Transmembrane</keyword>